<evidence type="ECO:0008006" key="3">
    <source>
        <dbReference type="Google" id="ProtNLM"/>
    </source>
</evidence>
<dbReference type="EMBL" id="LTBA01000031">
    <property type="protein sequence ID" value="KYH33970.1"/>
    <property type="molecule type" value="Genomic_DNA"/>
</dbReference>
<sequence length="357" mass="42062">MKLENEVILLSVLAKRTEKEEERLSKIIKNEELDWGYIAGELIHHRLTGYFYFYLGDELMNFILLEFKKTITLLVNAQETVAKSCYKEMQPILQDFENTGIRYTALKGLVYGISLYPYGARRSNDCDLLVLEDDISKVDQVLRKHGYIQSSNFGKSEATKKEKLIQRMNYHDLIPYYKKVNLVLQDSLNIDVNFHFDSKDNDITKAILELGTEIKERDGIAVRTLNEQTHFLHLCVHFYREASNSLWTSIRRDVLLYKLVDIVNTFRTMTKGSLLKCIEIGKKYNIEKAVYFTLYYMKVFYKDNTCSELLNQFSFDETAFLNEIEVVGQDKKVIREESFYERTFNLKFCHDFRTKRG</sequence>
<dbReference type="RefSeq" id="WP_066826502.1">
    <property type="nucleotide sequence ID" value="NZ_LTBA01000031.1"/>
</dbReference>
<evidence type="ECO:0000313" key="1">
    <source>
        <dbReference type="EMBL" id="KYH33970.1"/>
    </source>
</evidence>
<comment type="caution">
    <text evidence="1">The sequence shown here is derived from an EMBL/GenBank/DDBJ whole genome shotgun (WGS) entry which is preliminary data.</text>
</comment>
<proteinExistence type="predicted"/>
<dbReference type="OrthoDB" id="9773927at2"/>
<dbReference type="PATRIC" id="fig|1121338.3.peg.2201"/>
<name>A0A151B2D4_9CLOT</name>
<protein>
    <recommendedName>
        <fullName evidence="3">Nucleotidyltransferase domain protein</fullName>
    </recommendedName>
</protein>
<dbReference type="AlphaFoldDB" id="A0A151B2D4"/>
<dbReference type="Pfam" id="PF14907">
    <property type="entry name" value="NTP_transf_5"/>
    <property type="match status" value="1"/>
</dbReference>
<gene>
    <name evidence="1" type="ORF">CLTEP_21070</name>
</gene>
<reference evidence="1 2" key="1">
    <citation type="submission" date="2016-02" db="EMBL/GenBank/DDBJ databases">
        <title>Genome sequence of Clostridium tepidiprofundi DSM 19306.</title>
        <authorList>
            <person name="Poehlein A."/>
            <person name="Daniel R."/>
        </authorList>
    </citation>
    <scope>NUCLEOTIDE SEQUENCE [LARGE SCALE GENOMIC DNA]</scope>
    <source>
        <strain evidence="1 2">DSM 19306</strain>
    </source>
</reference>
<dbReference type="Proteomes" id="UP000075531">
    <property type="component" value="Unassembled WGS sequence"/>
</dbReference>
<organism evidence="1 2">
    <name type="scientific">Clostridium tepidiprofundi DSM 19306</name>
    <dbReference type="NCBI Taxonomy" id="1121338"/>
    <lineage>
        <taxon>Bacteria</taxon>
        <taxon>Bacillati</taxon>
        <taxon>Bacillota</taxon>
        <taxon>Clostridia</taxon>
        <taxon>Eubacteriales</taxon>
        <taxon>Clostridiaceae</taxon>
        <taxon>Clostridium</taxon>
    </lineage>
</organism>
<keyword evidence="2" id="KW-1185">Reference proteome</keyword>
<evidence type="ECO:0000313" key="2">
    <source>
        <dbReference type="Proteomes" id="UP000075531"/>
    </source>
</evidence>
<dbReference type="InterPro" id="IPR039498">
    <property type="entry name" value="NTP_transf_5"/>
</dbReference>
<accession>A0A151B2D4</accession>
<dbReference type="STRING" id="1121338.CLTEP_21070"/>